<dbReference type="HOGENOM" id="CLU_075669_1_0_9"/>
<feature type="transmembrane region" description="Helical" evidence="1">
    <location>
        <begin position="21"/>
        <end position="48"/>
    </location>
</feature>
<feature type="transmembrane region" description="Helical" evidence="1">
    <location>
        <begin position="68"/>
        <end position="94"/>
    </location>
</feature>
<keyword evidence="3" id="KW-1185">Reference proteome</keyword>
<accession>E6MFN6</accession>
<keyword evidence="1" id="KW-0812">Transmembrane</keyword>
<protein>
    <submittedName>
        <fullName evidence="2">Putative small multi-drug export protein</fullName>
    </submittedName>
</protein>
<keyword evidence="1" id="KW-1133">Transmembrane helix</keyword>
<gene>
    <name evidence="2" type="ORF">HMP0721_0797</name>
</gene>
<dbReference type="PANTHER" id="PTHR36007:SF2">
    <property type="entry name" value="TRANSPORT PROTEIN-RELATED"/>
    <property type="match status" value="1"/>
</dbReference>
<organism evidence="2 3">
    <name type="scientific">Pseudoramibacter alactolyticus ATCC 23263</name>
    <dbReference type="NCBI Taxonomy" id="887929"/>
    <lineage>
        <taxon>Bacteria</taxon>
        <taxon>Bacillati</taxon>
        <taxon>Bacillota</taxon>
        <taxon>Clostridia</taxon>
        <taxon>Eubacteriales</taxon>
        <taxon>Eubacteriaceae</taxon>
        <taxon>Pseudoramibacter</taxon>
    </lineage>
</organism>
<evidence type="ECO:0000313" key="2">
    <source>
        <dbReference type="EMBL" id="EFV02031.1"/>
    </source>
</evidence>
<dbReference type="EMBL" id="AEQN01000014">
    <property type="protein sequence ID" value="EFV02031.1"/>
    <property type="molecule type" value="Genomic_DNA"/>
</dbReference>
<dbReference type="PANTHER" id="PTHR36007">
    <property type="entry name" value="TRANSPORT PROTEIN-RELATED"/>
    <property type="match status" value="1"/>
</dbReference>
<dbReference type="AlphaFoldDB" id="E6MFN6"/>
<dbReference type="eggNOG" id="COG2426">
    <property type="taxonomic scope" value="Bacteria"/>
</dbReference>
<proteinExistence type="predicted"/>
<name>E6MFN6_9FIRM</name>
<keyword evidence="1" id="KW-0472">Membrane</keyword>
<dbReference type="Pfam" id="PF06695">
    <property type="entry name" value="Sm_multidrug_ex"/>
    <property type="match status" value="1"/>
</dbReference>
<reference evidence="2 3" key="1">
    <citation type="submission" date="2010-12" db="EMBL/GenBank/DDBJ databases">
        <authorList>
            <person name="Muzny D."/>
            <person name="Qin X."/>
            <person name="Deng J."/>
            <person name="Jiang H."/>
            <person name="Liu Y."/>
            <person name="Qu J."/>
            <person name="Song X.-Z."/>
            <person name="Zhang L."/>
            <person name="Thornton R."/>
            <person name="Coyle M."/>
            <person name="Francisco L."/>
            <person name="Jackson L."/>
            <person name="Javaid M."/>
            <person name="Korchina V."/>
            <person name="Kovar C."/>
            <person name="Mata R."/>
            <person name="Mathew T."/>
            <person name="Ngo R."/>
            <person name="Nguyen L."/>
            <person name="Nguyen N."/>
            <person name="Okwuonu G."/>
            <person name="Ongeri F."/>
            <person name="Pham C."/>
            <person name="Simmons D."/>
            <person name="Wilczek-Boney K."/>
            <person name="Hale W."/>
            <person name="Jakkamsetti A."/>
            <person name="Pham P."/>
            <person name="Ruth R."/>
            <person name="San Lucas F."/>
            <person name="Warren J."/>
            <person name="Zhang J."/>
            <person name="Zhao Z."/>
            <person name="Zhou C."/>
            <person name="Zhu D."/>
            <person name="Lee S."/>
            <person name="Bess C."/>
            <person name="Blankenburg K."/>
            <person name="Forbes L."/>
            <person name="Fu Q."/>
            <person name="Gubbala S."/>
            <person name="Hirani K."/>
            <person name="Jayaseelan J.C."/>
            <person name="Lara F."/>
            <person name="Munidasa M."/>
            <person name="Palculict T."/>
            <person name="Patil S."/>
            <person name="Pu L.-L."/>
            <person name="Saada N."/>
            <person name="Tang L."/>
            <person name="Weissenberger G."/>
            <person name="Zhu Y."/>
            <person name="Hemphill L."/>
            <person name="Shang Y."/>
            <person name="Youmans B."/>
            <person name="Ayvaz T."/>
            <person name="Ross M."/>
            <person name="Santibanez J."/>
            <person name="Aqrawi P."/>
            <person name="Gross S."/>
            <person name="Joshi V."/>
            <person name="Fowler G."/>
            <person name="Nazareth L."/>
            <person name="Reid J."/>
            <person name="Worley K."/>
            <person name="Petrosino J."/>
            <person name="Highlander S."/>
            <person name="Gibbs R."/>
        </authorList>
    </citation>
    <scope>NUCLEOTIDE SEQUENCE [LARGE SCALE GENOMIC DNA]</scope>
    <source>
        <strain evidence="2 3">ATCC 23263</strain>
    </source>
</reference>
<sequence>MDKQIYFIIKKMTIHYERRFLVAHTIIQFFSFLPNWLEVFVIAFVPVVELRGAIPWGTLMLHMPYLNVFLLAWLGSILPAPFILKFIPAVLTWMRTKKGVLKRLAEWIHTRGINKSQQITKYKFWGLMIFVAIPLPGTGVWTGCLAASLIEMDFKRGMLSVVLGSAIAGVIVTLLCAFGLMAVSAS</sequence>
<feature type="transmembrane region" description="Helical" evidence="1">
    <location>
        <begin position="162"/>
        <end position="183"/>
    </location>
</feature>
<dbReference type="InterPro" id="IPR009577">
    <property type="entry name" value="Sm_multidrug_ex"/>
</dbReference>
<evidence type="ECO:0000313" key="3">
    <source>
        <dbReference type="Proteomes" id="UP000004754"/>
    </source>
</evidence>
<comment type="caution">
    <text evidence="2">The sequence shown here is derived from an EMBL/GenBank/DDBJ whole genome shotgun (WGS) entry which is preliminary data.</text>
</comment>
<evidence type="ECO:0000256" key="1">
    <source>
        <dbReference type="SAM" id="Phobius"/>
    </source>
</evidence>
<dbReference type="Proteomes" id="UP000004754">
    <property type="component" value="Unassembled WGS sequence"/>
</dbReference>
<dbReference type="STRING" id="887929.HMP0721_0797"/>
<feature type="transmembrane region" description="Helical" evidence="1">
    <location>
        <begin position="124"/>
        <end position="150"/>
    </location>
</feature>